<dbReference type="RefSeq" id="WP_232594700.1">
    <property type="nucleotide sequence ID" value="NZ_BSPD01000054.1"/>
</dbReference>
<gene>
    <name evidence="9" type="ORF">GCM10007877_22260</name>
</gene>
<proteinExistence type="inferred from homology"/>
<dbReference type="SUPFAM" id="SSF55048">
    <property type="entry name" value="Probable ACP-binding domain of malonyl-CoA ACP transacylase"/>
    <property type="match status" value="1"/>
</dbReference>
<feature type="active site" evidence="7">
    <location>
        <position position="203"/>
    </location>
</feature>
<sequence>MKQENLAFIFPGQGSQKIGMLADLHSAFPVVKSVYDRASEVLGYDLWALSQEGEQEDINLTERTQPLLLTASFAMWQVWNELGGPQPSYMAGHSLGEWSALVCAGVIAFEDAVNIVRLRGKYMQEAVPAGEGAMAAIIGLDDEVVASACEAAREQGEVSLANFNSPGQLVIAGRKEAVQSAVDRCNEAGARKAMLLPVSAPFHTELMKPAADRLSKDLDSVLFVNPSLPIIHNVHAQAEMEPDNIKSIMLEQIYKPVGWVACVKSLTTLGCDVAIECGPGKVLAGLVKRIDKGLAVKNVDSPSLISTAIESVS</sequence>
<keyword evidence="4 6" id="KW-0012">Acyltransferase</keyword>
<dbReference type="InterPro" id="IPR001227">
    <property type="entry name" value="Ac_transferase_dom_sf"/>
</dbReference>
<feature type="domain" description="Malonyl-CoA:ACP transacylase (MAT)" evidence="8">
    <location>
        <begin position="9"/>
        <end position="312"/>
    </location>
</feature>
<comment type="catalytic activity">
    <reaction evidence="5 6">
        <text>holo-[ACP] + malonyl-CoA = malonyl-[ACP] + CoA</text>
        <dbReference type="Rhea" id="RHEA:41792"/>
        <dbReference type="Rhea" id="RHEA-COMP:9623"/>
        <dbReference type="Rhea" id="RHEA-COMP:9685"/>
        <dbReference type="ChEBI" id="CHEBI:57287"/>
        <dbReference type="ChEBI" id="CHEBI:57384"/>
        <dbReference type="ChEBI" id="CHEBI:64479"/>
        <dbReference type="ChEBI" id="CHEBI:78449"/>
        <dbReference type="EC" id="2.3.1.39"/>
    </reaction>
</comment>
<evidence type="ECO:0000256" key="3">
    <source>
        <dbReference type="ARBA" id="ARBA00022679"/>
    </source>
</evidence>
<dbReference type="NCBIfam" id="TIGR00128">
    <property type="entry name" value="fabD"/>
    <property type="match status" value="1"/>
</dbReference>
<evidence type="ECO:0000256" key="6">
    <source>
        <dbReference type="PIRNR" id="PIRNR000446"/>
    </source>
</evidence>
<evidence type="ECO:0000256" key="7">
    <source>
        <dbReference type="PIRSR" id="PIRSR000446-1"/>
    </source>
</evidence>
<dbReference type="Gene3D" id="3.30.70.250">
    <property type="entry name" value="Malonyl-CoA ACP transacylase, ACP-binding"/>
    <property type="match status" value="1"/>
</dbReference>
<dbReference type="FunFam" id="3.30.70.250:FF:000001">
    <property type="entry name" value="Malonyl CoA-acyl carrier protein transacylase"/>
    <property type="match status" value="1"/>
</dbReference>
<evidence type="ECO:0000256" key="2">
    <source>
        <dbReference type="ARBA" id="ARBA00018953"/>
    </source>
</evidence>
<dbReference type="InterPro" id="IPR016035">
    <property type="entry name" value="Acyl_Trfase/lysoPLipase"/>
</dbReference>
<dbReference type="GO" id="GO:0006633">
    <property type="term" value="P:fatty acid biosynthetic process"/>
    <property type="evidence" value="ECO:0007669"/>
    <property type="project" value="TreeGrafter"/>
</dbReference>
<dbReference type="EC" id="2.3.1.39" evidence="1 6"/>
<dbReference type="InterPro" id="IPR024925">
    <property type="entry name" value="Malonyl_CoA-ACP_transAc"/>
</dbReference>
<dbReference type="InterPro" id="IPR014043">
    <property type="entry name" value="Acyl_transferase_dom"/>
</dbReference>
<keyword evidence="10" id="KW-1185">Reference proteome</keyword>
<dbReference type="SUPFAM" id="SSF52151">
    <property type="entry name" value="FabD/lysophospholipase-like"/>
    <property type="match status" value="1"/>
</dbReference>
<evidence type="ECO:0000256" key="1">
    <source>
        <dbReference type="ARBA" id="ARBA00013258"/>
    </source>
</evidence>
<dbReference type="GO" id="GO:0004314">
    <property type="term" value="F:[acyl-carrier-protein] S-malonyltransferase activity"/>
    <property type="evidence" value="ECO:0007669"/>
    <property type="project" value="UniProtKB-EC"/>
</dbReference>
<dbReference type="SMART" id="SM00827">
    <property type="entry name" value="PKS_AT"/>
    <property type="match status" value="1"/>
</dbReference>
<dbReference type="PANTHER" id="PTHR42681">
    <property type="entry name" value="MALONYL-COA-ACYL CARRIER PROTEIN TRANSACYLASE, MITOCHONDRIAL"/>
    <property type="match status" value="1"/>
</dbReference>
<dbReference type="Proteomes" id="UP001156870">
    <property type="component" value="Unassembled WGS sequence"/>
</dbReference>
<keyword evidence="3 6" id="KW-0808">Transferase</keyword>
<dbReference type="Gene3D" id="3.40.366.10">
    <property type="entry name" value="Malonyl-Coenzyme A Acyl Carrier Protein, domain 2"/>
    <property type="match status" value="1"/>
</dbReference>
<dbReference type="AlphaFoldDB" id="A0AA37WMP1"/>
<name>A0AA37WMP1_9GAMM</name>
<evidence type="ECO:0000259" key="8">
    <source>
        <dbReference type="SMART" id="SM00827"/>
    </source>
</evidence>
<accession>A0AA37WMP1</accession>
<evidence type="ECO:0000313" key="9">
    <source>
        <dbReference type="EMBL" id="GLS26510.1"/>
    </source>
</evidence>
<dbReference type="InterPro" id="IPR016036">
    <property type="entry name" value="Malonyl_transacylase_ACP-bd"/>
</dbReference>
<reference evidence="9 10" key="1">
    <citation type="journal article" date="2014" name="Int. J. Syst. Evol. Microbiol.">
        <title>Complete genome sequence of Corynebacterium casei LMG S-19264T (=DSM 44701T), isolated from a smear-ripened cheese.</title>
        <authorList>
            <consortium name="US DOE Joint Genome Institute (JGI-PGF)"/>
            <person name="Walter F."/>
            <person name="Albersmeier A."/>
            <person name="Kalinowski J."/>
            <person name="Ruckert C."/>
        </authorList>
    </citation>
    <scope>NUCLEOTIDE SEQUENCE [LARGE SCALE GENOMIC DNA]</scope>
    <source>
        <strain evidence="9 10">NBRC 110095</strain>
    </source>
</reference>
<evidence type="ECO:0000256" key="4">
    <source>
        <dbReference type="ARBA" id="ARBA00023315"/>
    </source>
</evidence>
<dbReference type="GO" id="GO:0005829">
    <property type="term" value="C:cytosol"/>
    <property type="evidence" value="ECO:0007669"/>
    <property type="project" value="TreeGrafter"/>
</dbReference>
<dbReference type="InterPro" id="IPR004410">
    <property type="entry name" value="Malonyl_CoA-ACP_transAc_FabD"/>
</dbReference>
<comment type="caution">
    <text evidence="9">The sequence shown here is derived from an EMBL/GenBank/DDBJ whole genome shotgun (WGS) entry which is preliminary data.</text>
</comment>
<protein>
    <recommendedName>
        <fullName evidence="2 6">Malonyl CoA-acyl carrier protein transacylase</fullName>
        <ecNumber evidence="1 6">2.3.1.39</ecNumber>
    </recommendedName>
</protein>
<organism evidence="9 10">
    <name type="scientific">Marinibactrum halimedae</name>
    <dbReference type="NCBI Taxonomy" id="1444977"/>
    <lineage>
        <taxon>Bacteria</taxon>
        <taxon>Pseudomonadati</taxon>
        <taxon>Pseudomonadota</taxon>
        <taxon>Gammaproteobacteria</taxon>
        <taxon>Cellvibrionales</taxon>
        <taxon>Cellvibrionaceae</taxon>
        <taxon>Marinibactrum</taxon>
    </lineage>
</organism>
<evidence type="ECO:0000256" key="5">
    <source>
        <dbReference type="ARBA" id="ARBA00048462"/>
    </source>
</evidence>
<dbReference type="InterPro" id="IPR050858">
    <property type="entry name" value="Mal-CoA-ACP_Trans/PKS_FabD"/>
</dbReference>
<comment type="similarity">
    <text evidence="6">Belongs to the fabD family.</text>
</comment>
<dbReference type="PANTHER" id="PTHR42681:SF1">
    <property type="entry name" value="MALONYL-COA-ACYL CARRIER PROTEIN TRANSACYLASE, MITOCHONDRIAL"/>
    <property type="match status" value="1"/>
</dbReference>
<evidence type="ECO:0000313" key="10">
    <source>
        <dbReference type="Proteomes" id="UP001156870"/>
    </source>
</evidence>
<feature type="active site" evidence="7">
    <location>
        <position position="94"/>
    </location>
</feature>
<dbReference type="EMBL" id="BSPD01000054">
    <property type="protein sequence ID" value="GLS26510.1"/>
    <property type="molecule type" value="Genomic_DNA"/>
</dbReference>
<dbReference type="Pfam" id="PF00698">
    <property type="entry name" value="Acyl_transf_1"/>
    <property type="match status" value="1"/>
</dbReference>
<dbReference type="PIRSF" id="PIRSF000446">
    <property type="entry name" value="Mct"/>
    <property type="match status" value="1"/>
</dbReference>